<dbReference type="AlphaFoldDB" id="A0A6J4L5C3"/>
<dbReference type="PROSITE" id="PS50109">
    <property type="entry name" value="HIS_KIN"/>
    <property type="match status" value="1"/>
</dbReference>
<keyword evidence="5" id="KW-0547">Nucleotide-binding</keyword>
<keyword evidence="10" id="KW-0472">Membrane</keyword>
<protein>
    <recommendedName>
        <fullName evidence="2">histidine kinase</fullName>
        <ecNumber evidence="2">2.7.13.3</ecNumber>
    </recommendedName>
</protein>
<keyword evidence="9" id="KW-0175">Coiled coil</keyword>
<evidence type="ECO:0000256" key="3">
    <source>
        <dbReference type="ARBA" id="ARBA00022553"/>
    </source>
</evidence>
<dbReference type="Pfam" id="PF00512">
    <property type="entry name" value="HisKA"/>
    <property type="match status" value="1"/>
</dbReference>
<dbReference type="GO" id="GO:0005524">
    <property type="term" value="F:ATP binding"/>
    <property type="evidence" value="ECO:0007669"/>
    <property type="project" value="UniProtKB-KW"/>
</dbReference>
<dbReference type="InterPro" id="IPR036890">
    <property type="entry name" value="HATPase_C_sf"/>
</dbReference>
<feature type="transmembrane region" description="Helical" evidence="10">
    <location>
        <begin position="12"/>
        <end position="36"/>
    </location>
</feature>
<dbReference type="PANTHER" id="PTHR42878">
    <property type="entry name" value="TWO-COMPONENT HISTIDINE KINASE"/>
    <property type="match status" value="1"/>
</dbReference>
<evidence type="ECO:0000256" key="7">
    <source>
        <dbReference type="ARBA" id="ARBA00022840"/>
    </source>
</evidence>
<dbReference type="SMART" id="SM00387">
    <property type="entry name" value="HATPase_c"/>
    <property type="match status" value="1"/>
</dbReference>
<feature type="domain" description="Histidine kinase" evidence="11">
    <location>
        <begin position="154"/>
        <end position="371"/>
    </location>
</feature>
<comment type="catalytic activity">
    <reaction evidence="1">
        <text>ATP + protein L-histidine = ADP + protein N-phospho-L-histidine.</text>
        <dbReference type="EC" id="2.7.13.3"/>
    </reaction>
</comment>
<proteinExistence type="predicted"/>
<evidence type="ECO:0000256" key="1">
    <source>
        <dbReference type="ARBA" id="ARBA00000085"/>
    </source>
</evidence>
<dbReference type="GO" id="GO:0007234">
    <property type="term" value="P:osmosensory signaling via phosphorelay pathway"/>
    <property type="evidence" value="ECO:0007669"/>
    <property type="project" value="TreeGrafter"/>
</dbReference>
<dbReference type="InterPro" id="IPR004358">
    <property type="entry name" value="Sig_transdc_His_kin-like_C"/>
</dbReference>
<dbReference type="CDD" id="cd00082">
    <property type="entry name" value="HisKA"/>
    <property type="match status" value="1"/>
</dbReference>
<evidence type="ECO:0000313" key="12">
    <source>
        <dbReference type="EMBL" id="CAA9322576.1"/>
    </source>
</evidence>
<reference evidence="12" key="1">
    <citation type="submission" date="2020-02" db="EMBL/GenBank/DDBJ databases">
        <authorList>
            <person name="Meier V. D."/>
        </authorList>
    </citation>
    <scope>NUCLEOTIDE SEQUENCE</scope>
    <source>
        <strain evidence="12">AVDCRST_MAG93</strain>
    </source>
</reference>
<evidence type="ECO:0000256" key="5">
    <source>
        <dbReference type="ARBA" id="ARBA00022741"/>
    </source>
</evidence>
<dbReference type="InterPro" id="IPR005467">
    <property type="entry name" value="His_kinase_dom"/>
</dbReference>
<dbReference type="EMBL" id="CADCTR010001958">
    <property type="protein sequence ID" value="CAA9322576.1"/>
    <property type="molecule type" value="Genomic_DNA"/>
</dbReference>
<evidence type="ECO:0000256" key="6">
    <source>
        <dbReference type="ARBA" id="ARBA00022777"/>
    </source>
</evidence>
<dbReference type="PANTHER" id="PTHR42878:SF7">
    <property type="entry name" value="SENSOR HISTIDINE KINASE GLRK"/>
    <property type="match status" value="1"/>
</dbReference>
<keyword evidence="4" id="KW-0808">Transferase</keyword>
<sequence>MKLQRKLGLHYIKVVVAFLLLFMAAALLISLIFGGFQTTVFGAWIIWPGISHNNDAFWFLAFVLSFTGIFFLIALNYGKRMSAPIFYLLNWLDQLAQGNYAAPSLPGERSRSAGGFFRLYGELTEKMMQLTDRLRQNEIQRKELEALRREWTSGVTHDLKTPLSYIQGYAAMLLSDEHDWTDEERGQFISIMQEKATHMQHLIDELNDSLRFEKGTIRLACKRVDMISFLRKLVEDAQQQPVARHYRFHFQSDAQTLLYPFDEHLMKRALLNFLMNAVLHNPAGTVITVSVHCEAGLIVAISDNGKGMSETEQKHLFERYYRGISTDTPVDGTGLGMAIAKQLIVAHEGVIRIQSAIGQGTSITISLPLSENAKQA</sequence>
<dbReference type="Pfam" id="PF02518">
    <property type="entry name" value="HATPase_c"/>
    <property type="match status" value="1"/>
</dbReference>
<dbReference type="InterPro" id="IPR036097">
    <property type="entry name" value="HisK_dim/P_sf"/>
</dbReference>
<keyword evidence="8" id="KW-0902">Two-component regulatory system</keyword>
<evidence type="ECO:0000256" key="8">
    <source>
        <dbReference type="ARBA" id="ARBA00023012"/>
    </source>
</evidence>
<evidence type="ECO:0000256" key="9">
    <source>
        <dbReference type="SAM" id="Coils"/>
    </source>
</evidence>
<dbReference type="EC" id="2.7.13.3" evidence="2"/>
<dbReference type="PRINTS" id="PR00344">
    <property type="entry name" value="BCTRLSENSOR"/>
</dbReference>
<keyword evidence="10" id="KW-0812">Transmembrane</keyword>
<name>A0A6J4L5C3_9CHLR</name>
<dbReference type="Gene3D" id="1.10.287.130">
    <property type="match status" value="1"/>
</dbReference>
<dbReference type="SUPFAM" id="SSF47384">
    <property type="entry name" value="Homodimeric domain of signal transducing histidine kinase"/>
    <property type="match status" value="1"/>
</dbReference>
<feature type="transmembrane region" description="Helical" evidence="10">
    <location>
        <begin position="56"/>
        <end position="77"/>
    </location>
</feature>
<evidence type="ECO:0000256" key="4">
    <source>
        <dbReference type="ARBA" id="ARBA00022679"/>
    </source>
</evidence>
<keyword evidence="6" id="KW-0418">Kinase</keyword>
<evidence type="ECO:0000256" key="2">
    <source>
        <dbReference type="ARBA" id="ARBA00012438"/>
    </source>
</evidence>
<keyword evidence="10" id="KW-1133">Transmembrane helix</keyword>
<accession>A0A6J4L5C3</accession>
<keyword evidence="7" id="KW-0067">ATP-binding</keyword>
<keyword evidence="3" id="KW-0597">Phosphoprotein</keyword>
<dbReference type="Gene3D" id="3.30.565.10">
    <property type="entry name" value="Histidine kinase-like ATPase, C-terminal domain"/>
    <property type="match status" value="1"/>
</dbReference>
<dbReference type="InterPro" id="IPR003594">
    <property type="entry name" value="HATPase_dom"/>
</dbReference>
<organism evidence="12">
    <name type="scientific">uncultured Chloroflexia bacterium</name>
    <dbReference type="NCBI Taxonomy" id="1672391"/>
    <lineage>
        <taxon>Bacteria</taxon>
        <taxon>Bacillati</taxon>
        <taxon>Chloroflexota</taxon>
        <taxon>Chloroflexia</taxon>
        <taxon>environmental samples</taxon>
    </lineage>
</organism>
<evidence type="ECO:0000256" key="10">
    <source>
        <dbReference type="SAM" id="Phobius"/>
    </source>
</evidence>
<dbReference type="CDD" id="cd00075">
    <property type="entry name" value="HATPase"/>
    <property type="match status" value="1"/>
</dbReference>
<evidence type="ECO:0000259" key="11">
    <source>
        <dbReference type="PROSITE" id="PS50109"/>
    </source>
</evidence>
<feature type="coiled-coil region" evidence="9">
    <location>
        <begin position="120"/>
        <end position="150"/>
    </location>
</feature>
<dbReference type="GO" id="GO:0000156">
    <property type="term" value="F:phosphorelay response regulator activity"/>
    <property type="evidence" value="ECO:0007669"/>
    <property type="project" value="TreeGrafter"/>
</dbReference>
<dbReference type="GO" id="GO:0030295">
    <property type="term" value="F:protein kinase activator activity"/>
    <property type="evidence" value="ECO:0007669"/>
    <property type="project" value="TreeGrafter"/>
</dbReference>
<dbReference type="SUPFAM" id="SSF55874">
    <property type="entry name" value="ATPase domain of HSP90 chaperone/DNA topoisomerase II/histidine kinase"/>
    <property type="match status" value="1"/>
</dbReference>
<dbReference type="SMART" id="SM00388">
    <property type="entry name" value="HisKA"/>
    <property type="match status" value="1"/>
</dbReference>
<gene>
    <name evidence="12" type="ORF">AVDCRST_MAG93-5815</name>
</gene>
<dbReference type="InterPro" id="IPR003661">
    <property type="entry name" value="HisK_dim/P_dom"/>
</dbReference>
<dbReference type="GO" id="GO:0000155">
    <property type="term" value="F:phosphorelay sensor kinase activity"/>
    <property type="evidence" value="ECO:0007669"/>
    <property type="project" value="InterPro"/>
</dbReference>
<dbReference type="InterPro" id="IPR050351">
    <property type="entry name" value="BphY/WalK/GraS-like"/>
</dbReference>